<accession>A0AAE3YVM9</accession>
<feature type="compositionally biased region" description="Low complexity" evidence="1">
    <location>
        <begin position="193"/>
        <end position="202"/>
    </location>
</feature>
<feature type="compositionally biased region" description="Basic and acidic residues" evidence="1">
    <location>
        <begin position="46"/>
        <end position="72"/>
    </location>
</feature>
<keyword evidence="3" id="KW-1185">Reference proteome</keyword>
<feature type="compositionally biased region" description="Basic and acidic residues" evidence="1">
    <location>
        <begin position="447"/>
        <end position="471"/>
    </location>
</feature>
<name>A0AAE3YVM9_9ACTN</name>
<proteinExistence type="predicted"/>
<feature type="region of interest" description="Disordered" evidence="1">
    <location>
        <begin position="435"/>
        <end position="506"/>
    </location>
</feature>
<feature type="compositionally biased region" description="Low complexity" evidence="1">
    <location>
        <begin position="435"/>
        <end position="446"/>
    </location>
</feature>
<evidence type="ECO:0000313" key="2">
    <source>
        <dbReference type="EMBL" id="MDR7278856.1"/>
    </source>
</evidence>
<feature type="compositionally biased region" description="Basic and acidic residues" evidence="1">
    <location>
        <begin position="8"/>
        <end position="27"/>
    </location>
</feature>
<feature type="region of interest" description="Disordered" evidence="1">
    <location>
        <begin position="1"/>
        <end position="156"/>
    </location>
</feature>
<feature type="compositionally biased region" description="Low complexity" evidence="1">
    <location>
        <begin position="382"/>
        <end position="400"/>
    </location>
</feature>
<dbReference type="RefSeq" id="WP_310372018.1">
    <property type="nucleotide sequence ID" value="NZ_JAVDYB010000001.1"/>
</dbReference>
<organism evidence="2 3">
    <name type="scientific">Catenuloplanes atrovinosus</name>
    <dbReference type="NCBI Taxonomy" id="137266"/>
    <lineage>
        <taxon>Bacteria</taxon>
        <taxon>Bacillati</taxon>
        <taxon>Actinomycetota</taxon>
        <taxon>Actinomycetes</taxon>
        <taxon>Micromonosporales</taxon>
        <taxon>Micromonosporaceae</taxon>
        <taxon>Catenuloplanes</taxon>
    </lineage>
</organism>
<dbReference type="AlphaFoldDB" id="A0AAE3YVM9"/>
<protein>
    <submittedName>
        <fullName evidence="2">Uncharacterized protein</fullName>
    </submittedName>
</protein>
<evidence type="ECO:0000256" key="1">
    <source>
        <dbReference type="SAM" id="MobiDB-lite"/>
    </source>
</evidence>
<feature type="region of interest" description="Disordered" evidence="1">
    <location>
        <begin position="186"/>
        <end position="420"/>
    </location>
</feature>
<evidence type="ECO:0000313" key="3">
    <source>
        <dbReference type="Proteomes" id="UP001183643"/>
    </source>
</evidence>
<gene>
    <name evidence="2" type="ORF">J2S41_005634</name>
</gene>
<feature type="compositionally biased region" description="Basic and acidic residues" evidence="1">
    <location>
        <begin position="126"/>
        <end position="135"/>
    </location>
</feature>
<feature type="compositionally biased region" description="Low complexity" evidence="1">
    <location>
        <begin position="78"/>
        <end position="89"/>
    </location>
</feature>
<feature type="compositionally biased region" description="Basic and acidic residues" evidence="1">
    <location>
        <begin position="299"/>
        <end position="316"/>
    </location>
</feature>
<feature type="compositionally biased region" description="Basic and acidic residues" evidence="1">
    <location>
        <begin position="401"/>
        <end position="410"/>
    </location>
</feature>
<dbReference type="EMBL" id="JAVDYB010000001">
    <property type="protein sequence ID" value="MDR7278856.1"/>
    <property type="molecule type" value="Genomic_DNA"/>
</dbReference>
<feature type="compositionally biased region" description="Basic and acidic residues" evidence="1">
    <location>
        <begin position="347"/>
        <end position="371"/>
    </location>
</feature>
<comment type="caution">
    <text evidence="2">The sequence shown here is derived from an EMBL/GenBank/DDBJ whole genome shotgun (WGS) entry which is preliminary data.</text>
</comment>
<reference evidence="2" key="1">
    <citation type="submission" date="2023-07" db="EMBL/GenBank/DDBJ databases">
        <title>Sequencing the genomes of 1000 actinobacteria strains.</title>
        <authorList>
            <person name="Klenk H.-P."/>
        </authorList>
    </citation>
    <scope>NUCLEOTIDE SEQUENCE</scope>
    <source>
        <strain evidence="2">DSM 44707</strain>
    </source>
</reference>
<sequence>MRFFQSESHPKPDDTTDDNDHGTDTVRSEPVPVPRGSEENDVADGGTHRSPDTDLDGRPGDGTDATAADRPHISTGFTDSDPTDTSDLSDTTRRDDPGADDSTAADRPHFSIGAVDQDPAGPDSTDLDRDGDDSSVRTGEPVDAEVVPAGTTDDEPVFVEPVPQETAFGAATVGGAVAASELAARREIDDPDAPAVATAPVPQTGAERTDAFGTPVAAESPSEFGREGDLAEESPWDSHRTGDGPAGTDEAAEDEAAQSPHDFGRVGDTDDEAAQSPHEFGRAGDATGTHDATDTDGADADRAEDSGTAADRDPGHVEGFGTADRTDDEGFGTADRTDEDEGFGAADRTDGDKGFGAADRTDGDENDKPLRAESVGEPAHIEGFGAAGATTTTDETAASERLAEEDRPGDEADTSGSGHTAALGAAAAGAVAGVAAAGAVGAARAARSADSDDHDTPTGTTDRDRDGDGRVNGEPATPVTGAAVPIEPIPAPADAETRDATTVDEPVELLPGDVPEQPALAAFFSESAASDFRDRWREVQLRFVDDPAQAAADAGTLVDEVVAALNAAIAEQREALGGAHAGGQSDTEQLRVLVRRQRDFLDRILGL</sequence>
<dbReference type="Proteomes" id="UP001183643">
    <property type="component" value="Unassembled WGS sequence"/>
</dbReference>